<evidence type="ECO:0000313" key="2">
    <source>
        <dbReference type="EMBL" id="VEL39204.1"/>
    </source>
</evidence>
<organism evidence="2 3">
    <name type="scientific">Protopolystoma xenopodis</name>
    <dbReference type="NCBI Taxonomy" id="117903"/>
    <lineage>
        <taxon>Eukaryota</taxon>
        <taxon>Metazoa</taxon>
        <taxon>Spiralia</taxon>
        <taxon>Lophotrochozoa</taxon>
        <taxon>Platyhelminthes</taxon>
        <taxon>Monogenea</taxon>
        <taxon>Polyopisthocotylea</taxon>
        <taxon>Polystomatidea</taxon>
        <taxon>Polystomatidae</taxon>
        <taxon>Protopolystoma</taxon>
    </lineage>
</organism>
<comment type="caution">
    <text evidence="2">The sequence shown here is derived from an EMBL/GenBank/DDBJ whole genome shotgun (WGS) entry which is preliminary data.</text>
</comment>
<evidence type="ECO:0000256" key="1">
    <source>
        <dbReference type="SAM" id="MobiDB-lite"/>
    </source>
</evidence>
<feature type="region of interest" description="Disordered" evidence="1">
    <location>
        <begin position="1"/>
        <end position="26"/>
    </location>
</feature>
<accession>A0A3S5CQ64</accession>
<gene>
    <name evidence="2" type="ORF">PXEA_LOCUS32644</name>
</gene>
<feature type="compositionally biased region" description="Polar residues" evidence="1">
    <location>
        <begin position="7"/>
        <end position="22"/>
    </location>
</feature>
<sequence>MFALLPSPSSGRSDSGLPSGSASWADPKRQIRWTDFTRLHPKRTLTPVAISQTFSSTYEFASSSERLGSDSHACRY</sequence>
<keyword evidence="3" id="KW-1185">Reference proteome</keyword>
<name>A0A3S5CQ64_9PLAT</name>
<dbReference type="EMBL" id="CAAALY010260439">
    <property type="protein sequence ID" value="VEL39204.1"/>
    <property type="molecule type" value="Genomic_DNA"/>
</dbReference>
<evidence type="ECO:0000313" key="3">
    <source>
        <dbReference type="Proteomes" id="UP000784294"/>
    </source>
</evidence>
<reference evidence="2" key="1">
    <citation type="submission" date="2018-11" db="EMBL/GenBank/DDBJ databases">
        <authorList>
            <consortium name="Pathogen Informatics"/>
        </authorList>
    </citation>
    <scope>NUCLEOTIDE SEQUENCE</scope>
</reference>
<dbReference type="Proteomes" id="UP000784294">
    <property type="component" value="Unassembled WGS sequence"/>
</dbReference>
<protein>
    <submittedName>
        <fullName evidence="2">Uncharacterized protein</fullName>
    </submittedName>
</protein>
<dbReference type="AlphaFoldDB" id="A0A3S5CQ64"/>
<proteinExistence type="predicted"/>